<protein>
    <submittedName>
        <fullName evidence="2">Phosphotransferase</fullName>
    </submittedName>
</protein>
<dbReference type="InterPro" id="IPR011009">
    <property type="entry name" value="Kinase-like_dom_sf"/>
</dbReference>
<accession>A0ABP9F6K6</accession>
<dbReference type="Pfam" id="PF01636">
    <property type="entry name" value="APH"/>
    <property type="match status" value="1"/>
</dbReference>
<sequence>MSKDVRQQQLTDWLLAQRGAQCSEPEAIFADASFRRYFRYQRGRHSEIAMDAPPEQEDCRPFIAVTEAYAAAGLPVPAILAQDLELGFMALQDLGDRHIYHEFTSAQPAAWYGKALALLPQIAQVQSTAQGPLPRYDRALLERELALFPEWLLGQHLDALDNAQWQALWPAAAEALIDNALSQPQCGIHRDYHSRNLMVVEGAVALIDYQGALRGPISYDAVSLLRDCYLVLPEAEIERLLAQHVAALKQAGVLADSVTLAQFQRWFDLMGIQRHLKAAGIFARLHHRDGRSAYLADLPRVLNYIITIGARYPETSALATFLASAVLPRLEAVR</sequence>
<organism evidence="2 3">
    <name type="scientific">Ferrimonas pelagia</name>
    <dbReference type="NCBI Taxonomy" id="1177826"/>
    <lineage>
        <taxon>Bacteria</taxon>
        <taxon>Pseudomonadati</taxon>
        <taxon>Pseudomonadota</taxon>
        <taxon>Gammaproteobacteria</taxon>
        <taxon>Alteromonadales</taxon>
        <taxon>Ferrimonadaceae</taxon>
        <taxon>Ferrimonas</taxon>
    </lineage>
</organism>
<gene>
    <name evidence="2" type="ORF">GCM10023333_23390</name>
</gene>
<dbReference type="RefSeq" id="WP_345335577.1">
    <property type="nucleotide sequence ID" value="NZ_BAABJZ010000079.1"/>
</dbReference>
<keyword evidence="3" id="KW-1185">Reference proteome</keyword>
<evidence type="ECO:0000259" key="1">
    <source>
        <dbReference type="Pfam" id="PF01636"/>
    </source>
</evidence>
<feature type="domain" description="Aminoglycoside phosphotransferase" evidence="1">
    <location>
        <begin position="30"/>
        <end position="242"/>
    </location>
</feature>
<name>A0ABP9F6K6_9GAMM</name>
<proteinExistence type="predicted"/>
<dbReference type="EMBL" id="BAABJZ010000079">
    <property type="protein sequence ID" value="GAA4889411.1"/>
    <property type="molecule type" value="Genomic_DNA"/>
</dbReference>
<dbReference type="Gene3D" id="3.30.200.20">
    <property type="entry name" value="Phosphorylase Kinase, domain 1"/>
    <property type="match status" value="1"/>
</dbReference>
<dbReference type="SUPFAM" id="SSF56112">
    <property type="entry name" value="Protein kinase-like (PK-like)"/>
    <property type="match status" value="1"/>
</dbReference>
<reference evidence="3" key="1">
    <citation type="journal article" date="2019" name="Int. J. Syst. Evol. Microbiol.">
        <title>The Global Catalogue of Microorganisms (GCM) 10K type strain sequencing project: providing services to taxonomists for standard genome sequencing and annotation.</title>
        <authorList>
            <consortium name="The Broad Institute Genomics Platform"/>
            <consortium name="The Broad Institute Genome Sequencing Center for Infectious Disease"/>
            <person name="Wu L."/>
            <person name="Ma J."/>
        </authorList>
    </citation>
    <scope>NUCLEOTIDE SEQUENCE [LARGE SCALE GENOMIC DNA]</scope>
    <source>
        <strain evidence="3">JCM 18401</strain>
    </source>
</reference>
<evidence type="ECO:0000313" key="3">
    <source>
        <dbReference type="Proteomes" id="UP001499988"/>
    </source>
</evidence>
<dbReference type="Proteomes" id="UP001499988">
    <property type="component" value="Unassembled WGS sequence"/>
</dbReference>
<comment type="caution">
    <text evidence="2">The sequence shown here is derived from an EMBL/GenBank/DDBJ whole genome shotgun (WGS) entry which is preliminary data.</text>
</comment>
<evidence type="ECO:0000313" key="2">
    <source>
        <dbReference type="EMBL" id="GAA4889411.1"/>
    </source>
</evidence>
<dbReference type="Gene3D" id="3.90.1200.10">
    <property type="match status" value="1"/>
</dbReference>
<dbReference type="InterPro" id="IPR002575">
    <property type="entry name" value="Aminoglycoside_PTrfase"/>
</dbReference>